<evidence type="ECO:0000256" key="7">
    <source>
        <dbReference type="SAM" id="Phobius"/>
    </source>
</evidence>
<feature type="transmembrane region" description="Helical" evidence="7">
    <location>
        <begin position="654"/>
        <end position="676"/>
    </location>
</feature>
<keyword evidence="5 7" id="KW-0472">Membrane</keyword>
<evidence type="ECO:0000256" key="4">
    <source>
        <dbReference type="ARBA" id="ARBA00022989"/>
    </source>
</evidence>
<dbReference type="GO" id="GO:0030299">
    <property type="term" value="P:intestinal cholesterol absorption"/>
    <property type="evidence" value="ECO:0007669"/>
    <property type="project" value="TreeGrafter"/>
</dbReference>
<dbReference type="GO" id="GO:0005886">
    <property type="term" value="C:plasma membrane"/>
    <property type="evidence" value="ECO:0007669"/>
    <property type="project" value="TreeGrafter"/>
</dbReference>
<dbReference type="SUPFAM" id="SSF82866">
    <property type="entry name" value="Multidrug efflux transporter AcrB transmembrane domain"/>
    <property type="match status" value="2"/>
</dbReference>
<dbReference type="Proteomes" id="UP000838878">
    <property type="component" value="Chromosome 6"/>
</dbReference>
<dbReference type="GO" id="GO:0015918">
    <property type="term" value="P:sterol transport"/>
    <property type="evidence" value="ECO:0007669"/>
    <property type="project" value="TreeGrafter"/>
</dbReference>
<dbReference type="InterPro" id="IPR053958">
    <property type="entry name" value="HMGCR/SNAP/NPC1-like_SSD"/>
</dbReference>
<evidence type="ECO:0000313" key="13">
    <source>
        <dbReference type="Proteomes" id="UP000838878"/>
    </source>
</evidence>
<evidence type="ECO:0000256" key="6">
    <source>
        <dbReference type="ARBA" id="ARBA00023180"/>
    </source>
</evidence>
<organism evidence="12 13">
    <name type="scientific">Brenthis ino</name>
    <name type="common">lesser marbled fritillary</name>
    <dbReference type="NCBI Taxonomy" id="405034"/>
    <lineage>
        <taxon>Eukaryota</taxon>
        <taxon>Metazoa</taxon>
        <taxon>Ecdysozoa</taxon>
        <taxon>Arthropoda</taxon>
        <taxon>Hexapoda</taxon>
        <taxon>Insecta</taxon>
        <taxon>Pterygota</taxon>
        <taxon>Neoptera</taxon>
        <taxon>Endopterygota</taxon>
        <taxon>Lepidoptera</taxon>
        <taxon>Glossata</taxon>
        <taxon>Ditrysia</taxon>
        <taxon>Papilionoidea</taxon>
        <taxon>Nymphalidae</taxon>
        <taxon>Heliconiinae</taxon>
        <taxon>Argynnini</taxon>
        <taxon>Brenthis</taxon>
    </lineage>
</organism>
<dbReference type="PANTHER" id="PTHR45727:SF6">
    <property type="entry name" value="NPC INTRACELLULAR CHOLESTEROL TRANSPORTER 1 HOMOLOG 1B"/>
    <property type="match status" value="1"/>
</dbReference>
<keyword evidence="4 7" id="KW-1133">Transmembrane helix</keyword>
<feature type="transmembrane region" description="Helical" evidence="7">
    <location>
        <begin position="1187"/>
        <end position="1206"/>
    </location>
</feature>
<dbReference type="GO" id="GO:0042632">
    <property type="term" value="P:cholesterol homeostasis"/>
    <property type="evidence" value="ECO:0007669"/>
    <property type="project" value="TreeGrafter"/>
</dbReference>
<protein>
    <recommendedName>
        <fullName evidence="14">Niemann-Pick type C-1a</fullName>
    </recommendedName>
</protein>
<dbReference type="OrthoDB" id="6510177at2759"/>
<keyword evidence="13" id="KW-1185">Reference proteome</keyword>
<dbReference type="InterPro" id="IPR053956">
    <property type="entry name" value="NPC1_MLD"/>
</dbReference>
<keyword evidence="8" id="KW-0732">Signal</keyword>
<comment type="similarity">
    <text evidence="2">Belongs to the patched family.</text>
</comment>
<feature type="transmembrane region" description="Helical" evidence="7">
    <location>
        <begin position="1115"/>
        <end position="1135"/>
    </location>
</feature>
<feature type="transmembrane region" description="Helical" evidence="7">
    <location>
        <begin position="1212"/>
        <end position="1239"/>
    </location>
</feature>
<dbReference type="Pfam" id="PF22314">
    <property type="entry name" value="NPC1_MLD"/>
    <property type="match status" value="1"/>
</dbReference>
<proteinExistence type="inferred from homology"/>
<feature type="transmembrane region" description="Helical" evidence="7">
    <location>
        <begin position="1088"/>
        <end position="1106"/>
    </location>
</feature>
<evidence type="ECO:0000256" key="8">
    <source>
        <dbReference type="SAM" id="SignalP"/>
    </source>
</evidence>
<reference evidence="12" key="1">
    <citation type="submission" date="2021-12" db="EMBL/GenBank/DDBJ databases">
        <authorList>
            <person name="Martin H S."/>
        </authorList>
    </citation>
    <scope>NUCLEOTIDE SEQUENCE</scope>
</reference>
<feature type="transmembrane region" description="Helical" evidence="7">
    <location>
        <begin position="273"/>
        <end position="295"/>
    </location>
</feature>
<feature type="domain" description="NPC1 middle luminal" evidence="11">
    <location>
        <begin position="381"/>
        <end position="577"/>
    </location>
</feature>
<dbReference type="AlphaFoldDB" id="A0A8J9UV35"/>
<name>A0A8J9UV35_9NEOP</name>
<evidence type="ECO:0000256" key="1">
    <source>
        <dbReference type="ARBA" id="ARBA00004141"/>
    </source>
</evidence>
<feature type="transmembrane region" description="Helical" evidence="7">
    <location>
        <begin position="709"/>
        <end position="731"/>
    </location>
</feature>
<feature type="transmembrane region" description="Helical" evidence="7">
    <location>
        <begin position="821"/>
        <end position="841"/>
    </location>
</feature>
<feature type="signal peptide" evidence="8">
    <location>
        <begin position="1"/>
        <end position="23"/>
    </location>
</feature>
<dbReference type="EMBL" id="OV170226">
    <property type="protein sequence ID" value="CAH0726981.1"/>
    <property type="molecule type" value="Genomic_DNA"/>
</dbReference>
<feature type="transmembrane region" description="Helical" evidence="7">
    <location>
        <begin position="591"/>
        <end position="612"/>
    </location>
</feature>
<evidence type="ECO:0000256" key="2">
    <source>
        <dbReference type="ARBA" id="ARBA00005585"/>
    </source>
</evidence>
<feature type="chain" id="PRO_5035437781" description="Niemann-Pick type C-1a" evidence="8">
    <location>
        <begin position="24"/>
        <end position="1245"/>
    </location>
</feature>
<dbReference type="GO" id="GO:0015485">
    <property type="term" value="F:cholesterol binding"/>
    <property type="evidence" value="ECO:0007669"/>
    <property type="project" value="TreeGrafter"/>
</dbReference>
<feature type="domain" description="Niemann-Pick C1 N-terminal" evidence="10">
    <location>
        <begin position="23"/>
        <end position="272"/>
    </location>
</feature>
<evidence type="ECO:0000256" key="3">
    <source>
        <dbReference type="ARBA" id="ARBA00022692"/>
    </source>
</evidence>
<dbReference type="PANTHER" id="PTHR45727">
    <property type="entry name" value="NPC INTRACELLULAR CHOLESTEROL TRANSPORTER 1"/>
    <property type="match status" value="1"/>
</dbReference>
<keyword evidence="3 7" id="KW-0812">Transmembrane</keyword>
<evidence type="ECO:0000259" key="9">
    <source>
        <dbReference type="Pfam" id="PF12349"/>
    </source>
</evidence>
<sequence>MWLSKMITQFLYLLLSLSSGVSARCVMYGECAVINGFTKSCPVTHEALPVLKDLSALQRTEAIDILKARCPNLLYDEEGNQKEDDDIVACCNFSQLQNMAESLLLAESILGRCPICVRNFARQICEMNCSPEQSRFVSVSQDTAPDGTPYVNEVNYTVYNDFMINAHASCAGVIVPQTGAPAISLMCGNAPVCDADAWLGFTGDTSINPFAPVQVNFLRWPTPEDSMNAIAPLCNETIEGDVPCSCIDCYANCPVSDLSAVEDICTVLSVNCVGFSVGIVFFVITFIIFTVLTLLDYKKKRNVKSANSVSTYRYKVNFLIRIFQKLFQSIGEFSASNSILVIMVTTWIAFAMLFGVFQINLTANPLELWSAPESRSRQELNYFNSRFGPFYRAAQVFLTFKGLEPFERNNITFGPGLRLEAIQELITLENEIINIGREDNSVTLEQVCYAPLRTANSEPKFEECVSMSVSTYLPDRNNINNNTYLNDIQNCLNSYLSLNCLASWGGGADPEITLGGYEGDNILQANTLLINFPIKNHLREEDLIPVLEWEKKFLDLMYDYEHNWKSDFVEVAYGAERSIEDEVERISEAEALPISISYILMFAYVIFALGNIRSLKTCLVDSKVTVAICCIVVVLIAIFCAMGLLGYFNITITLLAVNVIPFFILSVGIDNVFLMLSEINTIENNLKNYDEYKDSLSFQKKKRFVFGKMMNNVGPSMFVSSITQITCFSIGSLSSQPAVKSFAIFATFALGFLFLFQITTVVAILAIDYKRSSQNRFDILCCIRKKILNDEEPLQDNKYRGITERLMVPYAKLILNWRVKIAVVIIFIGFVSSCIILIPQIEVGLDQEMAVPPDSYVYRYLQAVNQILRIGPPVYFVLKGGMNFTDYNHQNVICGGRLCNDDSLTTQLFLASRYSEITYIARSSNSWLDDFFDWASLPGSCCKYNSTDGSFCSSSDDSPECNFCSIDRAPYGNGLRPAGDAFEQYIPAFLRDSPTESCNKGGLASYFSNVNYVLDSQGKATVHDSNFMTYHTTLVTSKDYITAVKYAYEISDNITSAIHKHTGLDVEVFPYSVFYVYFEQYLNMWPEVFISISYCLIGVLVINLLVTGFNVLTTFALMFTVMMIVVEMMGIMYLWSIPLNAVSSINLIVSIGIAVEFCSHMAYAYATSTRPPSEKVMDAIEKVGATIITGITFTNIPIVVLAFSYTEIIEVFFFRMLISLVVLGFLHGMIFFPVLLSFLNDIRYR</sequence>
<feature type="transmembrane region" description="Helical" evidence="7">
    <location>
        <begin position="1147"/>
        <end position="1166"/>
    </location>
</feature>
<evidence type="ECO:0000256" key="5">
    <source>
        <dbReference type="ARBA" id="ARBA00023136"/>
    </source>
</evidence>
<feature type="domain" description="HMGCR/SNAP/NPC1-like sterol-sensing" evidence="9">
    <location>
        <begin position="620"/>
        <end position="784"/>
    </location>
</feature>
<feature type="transmembrane region" description="Helical" evidence="7">
    <location>
        <begin position="339"/>
        <end position="357"/>
    </location>
</feature>
<dbReference type="InterPro" id="IPR032190">
    <property type="entry name" value="NPC1_N"/>
</dbReference>
<dbReference type="Pfam" id="PF16414">
    <property type="entry name" value="NPC1_N"/>
    <property type="match status" value="1"/>
</dbReference>
<accession>A0A8J9UV35</accession>
<evidence type="ECO:0000313" key="12">
    <source>
        <dbReference type="EMBL" id="CAH0726981.1"/>
    </source>
</evidence>
<comment type="subcellular location">
    <subcellularLocation>
        <location evidence="1">Membrane</location>
        <topology evidence="1">Multi-pass membrane protein</topology>
    </subcellularLocation>
</comment>
<feature type="transmembrane region" description="Helical" evidence="7">
    <location>
        <begin position="743"/>
        <end position="767"/>
    </location>
</feature>
<gene>
    <name evidence="12" type="ORF">BINO364_LOCUS12382</name>
</gene>
<keyword evidence="6" id="KW-0325">Glycoprotein</keyword>
<evidence type="ECO:0000259" key="11">
    <source>
        <dbReference type="Pfam" id="PF22314"/>
    </source>
</evidence>
<dbReference type="Gene3D" id="1.20.1640.10">
    <property type="entry name" value="Multidrug efflux transporter AcrB transmembrane domain"/>
    <property type="match status" value="2"/>
</dbReference>
<dbReference type="Pfam" id="PF12349">
    <property type="entry name" value="Sterol-sensing"/>
    <property type="match status" value="1"/>
</dbReference>
<evidence type="ECO:0000259" key="10">
    <source>
        <dbReference type="Pfam" id="PF16414"/>
    </source>
</evidence>
<feature type="transmembrane region" description="Helical" evidence="7">
    <location>
        <begin position="624"/>
        <end position="648"/>
    </location>
</feature>
<evidence type="ECO:0008006" key="14">
    <source>
        <dbReference type="Google" id="ProtNLM"/>
    </source>
</evidence>
<feature type="non-terminal residue" evidence="12">
    <location>
        <position position="1245"/>
    </location>
</feature>